<evidence type="ECO:0000313" key="3">
    <source>
        <dbReference type="Proteomes" id="UP000823631"/>
    </source>
</evidence>
<reference evidence="2" key="2">
    <citation type="journal article" date="2021" name="PeerJ">
        <title>Extensive microbial diversity within the chicken gut microbiome revealed by metagenomics and culture.</title>
        <authorList>
            <person name="Gilroy R."/>
            <person name="Ravi A."/>
            <person name="Getino M."/>
            <person name="Pursley I."/>
            <person name="Horton D.L."/>
            <person name="Alikhan N.F."/>
            <person name="Baker D."/>
            <person name="Gharbi K."/>
            <person name="Hall N."/>
            <person name="Watson M."/>
            <person name="Adriaenssens E.M."/>
            <person name="Foster-Nyarko E."/>
            <person name="Jarju S."/>
            <person name="Secka A."/>
            <person name="Antonio M."/>
            <person name="Oren A."/>
            <person name="Chaudhuri R.R."/>
            <person name="La Ragione R."/>
            <person name="Hildebrand F."/>
            <person name="Pallen M.J."/>
        </authorList>
    </citation>
    <scope>NUCLEOTIDE SEQUENCE</scope>
    <source>
        <strain evidence="2">17213</strain>
    </source>
</reference>
<comment type="caution">
    <text evidence="2">The sequence shown here is derived from an EMBL/GenBank/DDBJ whole genome shotgun (WGS) entry which is preliminary data.</text>
</comment>
<proteinExistence type="predicted"/>
<reference evidence="2" key="1">
    <citation type="submission" date="2020-10" db="EMBL/GenBank/DDBJ databases">
        <authorList>
            <person name="Gilroy R."/>
        </authorList>
    </citation>
    <scope>NUCLEOTIDE SEQUENCE</scope>
    <source>
        <strain evidence="2">17213</strain>
    </source>
</reference>
<feature type="region of interest" description="Disordered" evidence="1">
    <location>
        <begin position="128"/>
        <end position="151"/>
    </location>
</feature>
<protein>
    <recommendedName>
        <fullName evidence="4">DUF4156 domain-containing protein</fullName>
    </recommendedName>
</protein>
<dbReference type="AlphaFoldDB" id="A0A9D9DDY7"/>
<evidence type="ECO:0000313" key="2">
    <source>
        <dbReference type="EMBL" id="MBO8416352.1"/>
    </source>
</evidence>
<evidence type="ECO:0008006" key="4">
    <source>
        <dbReference type="Google" id="ProtNLM"/>
    </source>
</evidence>
<accession>A0A9D9DDY7</accession>
<evidence type="ECO:0000256" key="1">
    <source>
        <dbReference type="SAM" id="MobiDB-lite"/>
    </source>
</evidence>
<name>A0A9D9DDY7_9GAMM</name>
<dbReference type="EMBL" id="JADINH010000170">
    <property type="protein sequence ID" value="MBO8416352.1"/>
    <property type="molecule type" value="Genomic_DNA"/>
</dbReference>
<gene>
    <name evidence="2" type="ORF">IAB19_08240</name>
</gene>
<organism evidence="2 3">
    <name type="scientific">Candidatus Avisuccinivibrio stercorigallinarum</name>
    <dbReference type="NCBI Taxonomy" id="2840704"/>
    <lineage>
        <taxon>Bacteria</taxon>
        <taxon>Pseudomonadati</taxon>
        <taxon>Pseudomonadota</taxon>
        <taxon>Gammaproteobacteria</taxon>
        <taxon>Aeromonadales</taxon>
        <taxon>Succinivibrionaceae</taxon>
        <taxon>Succinivibrionaceae incertae sedis</taxon>
        <taxon>Candidatus Avisuccinivibrio</taxon>
    </lineage>
</organism>
<sequence length="151" mass="15863">MKKAEFNSTKSKSRFGRAAGAAAVLGLSTLLLSGCMSEQDIAAAEGVITALPTEVEGCTFLGNVDTVPRVVITSARFDLKLKAASLGATHVVETFAYPALLTGGWDYGVALSGRAYLCPEGKGPILPKKEAELPAPDMPTPPSVNFDDDWF</sequence>
<dbReference type="Proteomes" id="UP000823631">
    <property type="component" value="Unassembled WGS sequence"/>
</dbReference>
<dbReference type="PROSITE" id="PS51257">
    <property type="entry name" value="PROKAR_LIPOPROTEIN"/>
    <property type="match status" value="1"/>
</dbReference>